<proteinExistence type="inferred from homology"/>
<dbReference type="PATRIC" id="fig|301148.3.peg.260"/>
<protein>
    <recommendedName>
        <fullName evidence="4 5">Large ribosomal subunit protein bL32</fullName>
    </recommendedName>
</protein>
<dbReference type="AlphaFoldDB" id="A0A150LPW0"/>
<reference evidence="6 7" key="1">
    <citation type="submission" date="2016-01" db="EMBL/GenBank/DDBJ databases">
        <title>Draft Genome Sequences of Seven Thermophilic Sporeformers Isolated from Foods.</title>
        <authorList>
            <person name="Berendsen E.M."/>
            <person name="Wells-Bennik M.H."/>
            <person name="Krawcyk A.O."/>
            <person name="De Jong A."/>
            <person name="Holsappel S."/>
            <person name="Eijlander R.T."/>
            <person name="Kuipers O.P."/>
        </authorList>
    </citation>
    <scope>NUCLEOTIDE SEQUENCE [LARGE SCALE GENOMIC DNA]</scope>
    <source>
        <strain evidence="6 7">B4135</strain>
    </source>
</reference>
<name>A0A150LPW0_9BACI</name>
<dbReference type="NCBIfam" id="TIGR01031">
    <property type="entry name" value="rpmF_bact"/>
    <property type="match status" value="1"/>
</dbReference>
<dbReference type="InterPro" id="IPR044957">
    <property type="entry name" value="Ribosomal_bL32_bact"/>
</dbReference>
<comment type="caution">
    <text evidence="6">The sequence shown here is derived from an EMBL/GenBank/DDBJ whole genome shotgun (WGS) entry which is preliminary data.</text>
</comment>
<dbReference type="STRING" id="301148.B4135_2754"/>
<dbReference type="Pfam" id="PF01783">
    <property type="entry name" value="Ribosomal_L32p"/>
    <property type="match status" value="1"/>
</dbReference>
<dbReference type="EMBL" id="LQYT01000073">
    <property type="protein sequence ID" value="KYD14327.1"/>
    <property type="molecule type" value="Genomic_DNA"/>
</dbReference>
<evidence type="ECO:0000256" key="5">
    <source>
        <dbReference type="HAMAP-Rule" id="MF_00340"/>
    </source>
</evidence>
<evidence type="ECO:0000313" key="6">
    <source>
        <dbReference type="EMBL" id="KYD14327.1"/>
    </source>
</evidence>
<keyword evidence="3 5" id="KW-0687">Ribonucleoprotein</keyword>
<dbReference type="SUPFAM" id="SSF57829">
    <property type="entry name" value="Zn-binding ribosomal proteins"/>
    <property type="match status" value="1"/>
</dbReference>
<dbReference type="GO" id="GO:0015934">
    <property type="term" value="C:large ribosomal subunit"/>
    <property type="evidence" value="ECO:0007669"/>
    <property type="project" value="InterPro"/>
</dbReference>
<keyword evidence="2 5" id="KW-0689">Ribosomal protein</keyword>
<dbReference type="InterPro" id="IPR002677">
    <property type="entry name" value="Ribosomal_bL32"/>
</dbReference>
<dbReference type="GO" id="GO:0003735">
    <property type="term" value="F:structural constituent of ribosome"/>
    <property type="evidence" value="ECO:0007669"/>
    <property type="project" value="InterPro"/>
</dbReference>
<organism evidence="6 7">
    <name type="scientific">Caldibacillus debilis</name>
    <dbReference type="NCBI Taxonomy" id="301148"/>
    <lineage>
        <taxon>Bacteria</taxon>
        <taxon>Bacillati</taxon>
        <taxon>Bacillota</taxon>
        <taxon>Bacilli</taxon>
        <taxon>Bacillales</taxon>
        <taxon>Bacillaceae</taxon>
        <taxon>Caldibacillus</taxon>
    </lineage>
</organism>
<gene>
    <name evidence="5" type="primary">rpmF</name>
    <name evidence="6" type="ORF">B4135_2754</name>
</gene>
<comment type="similarity">
    <text evidence="1 5">Belongs to the bacterial ribosomal protein bL32 family.</text>
</comment>
<dbReference type="PANTHER" id="PTHR35534">
    <property type="entry name" value="50S RIBOSOMAL PROTEIN L32"/>
    <property type="match status" value="1"/>
</dbReference>
<evidence type="ECO:0000313" key="7">
    <source>
        <dbReference type="Proteomes" id="UP000075683"/>
    </source>
</evidence>
<dbReference type="GO" id="GO:0006412">
    <property type="term" value="P:translation"/>
    <property type="evidence" value="ECO:0007669"/>
    <property type="project" value="UniProtKB-UniRule"/>
</dbReference>
<accession>A0A150LPW0</accession>
<evidence type="ECO:0000256" key="1">
    <source>
        <dbReference type="ARBA" id="ARBA00008560"/>
    </source>
</evidence>
<dbReference type="Proteomes" id="UP000075683">
    <property type="component" value="Unassembled WGS sequence"/>
</dbReference>
<evidence type="ECO:0000256" key="4">
    <source>
        <dbReference type="ARBA" id="ARBA00035178"/>
    </source>
</evidence>
<dbReference type="InterPro" id="IPR011332">
    <property type="entry name" value="Ribosomal_zn-bd"/>
</dbReference>
<evidence type="ECO:0000256" key="3">
    <source>
        <dbReference type="ARBA" id="ARBA00023274"/>
    </source>
</evidence>
<dbReference type="PANTHER" id="PTHR35534:SF2">
    <property type="entry name" value="LARGE RIBOSOMAL SUBUNIT PROTEIN BL32"/>
    <property type="match status" value="1"/>
</dbReference>
<sequence>MMAVPFRRTSKARKRLRRTHYKLQVPGLVECPDCGEMKLAHRVCKNCGTYKGREVISK</sequence>
<evidence type="ECO:0000256" key="2">
    <source>
        <dbReference type="ARBA" id="ARBA00022980"/>
    </source>
</evidence>
<dbReference type="HAMAP" id="MF_00340">
    <property type="entry name" value="Ribosomal_bL32"/>
    <property type="match status" value="1"/>
</dbReference>